<dbReference type="Proteomes" id="UP001556367">
    <property type="component" value="Unassembled WGS sequence"/>
</dbReference>
<gene>
    <name evidence="2" type="ORF">HGRIS_009058</name>
</gene>
<evidence type="ECO:0000256" key="1">
    <source>
        <dbReference type="SAM" id="MobiDB-lite"/>
    </source>
</evidence>
<sequence>MLRYNLRNTKRVHPAPYRKPAKSKARRLASISTGTAASELTPMPESPQVMYNTSESPDGAQGGEPTSISPAEQAVVEGASNAASAPAVAL</sequence>
<proteinExistence type="predicted"/>
<protein>
    <submittedName>
        <fullName evidence="2">Uncharacterized protein</fullName>
    </submittedName>
</protein>
<feature type="compositionally biased region" description="Low complexity" evidence="1">
    <location>
        <begin position="79"/>
        <end position="90"/>
    </location>
</feature>
<evidence type="ECO:0000313" key="2">
    <source>
        <dbReference type="EMBL" id="KAL0948953.1"/>
    </source>
</evidence>
<feature type="region of interest" description="Disordered" evidence="1">
    <location>
        <begin position="1"/>
        <end position="90"/>
    </location>
</feature>
<keyword evidence="3" id="KW-1185">Reference proteome</keyword>
<evidence type="ECO:0000313" key="3">
    <source>
        <dbReference type="Proteomes" id="UP001556367"/>
    </source>
</evidence>
<organism evidence="2 3">
    <name type="scientific">Hohenbuehelia grisea</name>
    <dbReference type="NCBI Taxonomy" id="104357"/>
    <lineage>
        <taxon>Eukaryota</taxon>
        <taxon>Fungi</taxon>
        <taxon>Dikarya</taxon>
        <taxon>Basidiomycota</taxon>
        <taxon>Agaricomycotina</taxon>
        <taxon>Agaricomycetes</taxon>
        <taxon>Agaricomycetidae</taxon>
        <taxon>Agaricales</taxon>
        <taxon>Pleurotineae</taxon>
        <taxon>Pleurotaceae</taxon>
        <taxon>Hohenbuehelia</taxon>
    </lineage>
</organism>
<name>A0ABR3J0C7_9AGAR</name>
<dbReference type="EMBL" id="JASNQZ010000012">
    <property type="protein sequence ID" value="KAL0948953.1"/>
    <property type="molecule type" value="Genomic_DNA"/>
</dbReference>
<comment type="caution">
    <text evidence="2">The sequence shown here is derived from an EMBL/GenBank/DDBJ whole genome shotgun (WGS) entry which is preliminary data.</text>
</comment>
<accession>A0ABR3J0C7</accession>
<reference evidence="3" key="1">
    <citation type="submission" date="2024-06" db="EMBL/GenBank/DDBJ databases">
        <title>Multi-omics analyses provide insights into the biosynthesis of the anticancer antibiotic pleurotin in Hohenbuehelia grisea.</title>
        <authorList>
            <person name="Weaver J.A."/>
            <person name="Alberti F."/>
        </authorList>
    </citation>
    <scope>NUCLEOTIDE SEQUENCE [LARGE SCALE GENOMIC DNA]</scope>
    <source>
        <strain evidence="3">T-177</strain>
    </source>
</reference>